<dbReference type="SUPFAM" id="SSF100950">
    <property type="entry name" value="NagB/RpiA/CoA transferase-like"/>
    <property type="match status" value="1"/>
</dbReference>
<comment type="pathway">
    <text evidence="3 7">Carbohydrate degradation; pentose phosphate pathway; D-ribulose 5-phosphate from D-glucose 6-phosphate (oxidative stage): step 2/3.</text>
</comment>
<evidence type="ECO:0000256" key="1">
    <source>
        <dbReference type="ARBA" id="ARBA00000832"/>
    </source>
</evidence>
<comment type="catalytic activity">
    <reaction evidence="1 7">
        <text>6-phospho-D-glucono-1,5-lactone + H2O = 6-phospho-D-gluconate + H(+)</text>
        <dbReference type="Rhea" id="RHEA:12556"/>
        <dbReference type="ChEBI" id="CHEBI:15377"/>
        <dbReference type="ChEBI" id="CHEBI:15378"/>
        <dbReference type="ChEBI" id="CHEBI:57955"/>
        <dbReference type="ChEBI" id="CHEBI:58759"/>
        <dbReference type="EC" id="3.1.1.31"/>
    </reaction>
</comment>
<dbReference type="InterPro" id="IPR006148">
    <property type="entry name" value="Glc/Gal-6P_isomerase"/>
</dbReference>
<dbReference type="EMBL" id="LT629692">
    <property type="protein sequence ID" value="SDH30309.1"/>
    <property type="molecule type" value="Genomic_DNA"/>
</dbReference>
<proteinExistence type="inferred from homology"/>
<dbReference type="InterPro" id="IPR039104">
    <property type="entry name" value="6PGL"/>
</dbReference>
<evidence type="ECO:0000313" key="10">
    <source>
        <dbReference type="Proteomes" id="UP000199009"/>
    </source>
</evidence>
<protein>
    <recommendedName>
        <fullName evidence="6 7">6-phosphogluconolactonase</fullName>
        <shortName evidence="7">6PGL</shortName>
        <ecNumber evidence="5 7">3.1.1.31</ecNumber>
    </recommendedName>
</protein>
<dbReference type="PANTHER" id="PTHR11054">
    <property type="entry name" value="6-PHOSPHOGLUCONOLACTONASE"/>
    <property type="match status" value="1"/>
</dbReference>
<dbReference type="GO" id="GO:0005975">
    <property type="term" value="P:carbohydrate metabolic process"/>
    <property type="evidence" value="ECO:0007669"/>
    <property type="project" value="UniProtKB-UniRule"/>
</dbReference>
<dbReference type="Gene3D" id="3.40.50.1360">
    <property type="match status" value="1"/>
</dbReference>
<dbReference type="Pfam" id="PF01182">
    <property type="entry name" value="Glucosamine_iso"/>
    <property type="match status" value="1"/>
</dbReference>
<dbReference type="InterPro" id="IPR037171">
    <property type="entry name" value="NagB/RpiA_transferase-like"/>
</dbReference>
<organism evidence="9 10">
    <name type="scientific">Microbacterium pygmaeum</name>
    <dbReference type="NCBI Taxonomy" id="370764"/>
    <lineage>
        <taxon>Bacteria</taxon>
        <taxon>Bacillati</taxon>
        <taxon>Actinomycetota</taxon>
        <taxon>Actinomycetes</taxon>
        <taxon>Micrococcales</taxon>
        <taxon>Microbacteriaceae</taxon>
        <taxon>Microbacterium</taxon>
    </lineage>
</organism>
<dbReference type="Proteomes" id="UP000199009">
    <property type="component" value="Chromosome I"/>
</dbReference>
<evidence type="ECO:0000256" key="7">
    <source>
        <dbReference type="RuleBase" id="RU365095"/>
    </source>
</evidence>
<reference evidence="9 10" key="1">
    <citation type="submission" date="2016-10" db="EMBL/GenBank/DDBJ databases">
        <authorList>
            <person name="de Groot N.N."/>
        </authorList>
    </citation>
    <scope>NUCLEOTIDE SEQUENCE [LARGE SCALE GENOMIC DNA]</scope>
    <source>
        <strain evidence="9 10">DSM 23142</strain>
    </source>
</reference>
<dbReference type="STRING" id="370764.SAMN04489810_2717"/>
<evidence type="ECO:0000256" key="3">
    <source>
        <dbReference type="ARBA" id="ARBA00004961"/>
    </source>
</evidence>
<comment type="function">
    <text evidence="2 7">Hydrolysis of 6-phosphogluconolactone to 6-phosphogluconate.</text>
</comment>
<name>A0A1G8BAP3_9MICO</name>
<comment type="similarity">
    <text evidence="4 7">Belongs to the glucosamine/galactosamine-6-phosphate isomerase family. 6-phosphogluconolactonase subfamily.</text>
</comment>
<evidence type="ECO:0000256" key="5">
    <source>
        <dbReference type="ARBA" id="ARBA00013198"/>
    </source>
</evidence>
<accession>A0A1G8BAP3</accession>
<dbReference type="GO" id="GO:0017057">
    <property type="term" value="F:6-phosphogluconolactonase activity"/>
    <property type="evidence" value="ECO:0007669"/>
    <property type="project" value="UniProtKB-UniRule"/>
</dbReference>
<dbReference type="InterPro" id="IPR005900">
    <property type="entry name" value="6-phosphogluconolactonase_DevB"/>
</dbReference>
<evidence type="ECO:0000259" key="8">
    <source>
        <dbReference type="Pfam" id="PF01182"/>
    </source>
</evidence>
<evidence type="ECO:0000256" key="4">
    <source>
        <dbReference type="ARBA" id="ARBA00010662"/>
    </source>
</evidence>
<dbReference type="RefSeq" id="WP_091491163.1">
    <property type="nucleotide sequence ID" value="NZ_LT629692.1"/>
</dbReference>
<dbReference type="OrthoDB" id="9810967at2"/>
<gene>
    <name evidence="7" type="primary">pgl</name>
    <name evidence="9" type="ORF">SAMN04489810_2717</name>
</gene>
<dbReference type="GO" id="GO:0006098">
    <property type="term" value="P:pentose-phosphate shunt"/>
    <property type="evidence" value="ECO:0007669"/>
    <property type="project" value="UniProtKB-UniPathway"/>
</dbReference>
<evidence type="ECO:0000256" key="2">
    <source>
        <dbReference type="ARBA" id="ARBA00002681"/>
    </source>
</evidence>
<dbReference type="CDD" id="cd01400">
    <property type="entry name" value="6PGL"/>
    <property type="match status" value="1"/>
</dbReference>
<dbReference type="EC" id="3.1.1.31" evidence="5 7"/>
<dbReference type="NCBIfam" id="TIGR01198">
    <property type="entry name" value="pgl"/>
    <property type="match status" value="1"/>
</dbReference>
<evidence type="ECO:0000256" key="6">
    <source>
        <dbReference type="ARBA" id="ARBA00020337"/>
    </source>
</evidence>
<keyword evidence="7" id="KW-0378">Hydrolase</keyword>
<keyword evidence="10" id="KW-1185">Reference proteome</keyword>
<dbReference type="PANTHER" id="PTHR11054:SF0">
    <property type="entry name" value="6-PHOSPHOGLUCONOLACTONASE"/>
    <property type="match status" value="1"/>
</dbReference>
<feature type="domain" description="Glucosamine/galactosamine-6-phosphate isomerase" evidence="8">
    <location>
        <begin position="15"/>
        <end position="237"/>
    </location>
</feature>
<evidence type="ECO:0000313" key="9">
    <source>
        <dbReference type="EMBL" id="SDH30309.1"/>
    </source>
</evidence>
<dbReference type="AlphaFoldDB" id="A0A1G8BAP3"/>
<sequence length="258" mass="27531">MAEFTIEKRVVISSDPAALADSVAVRFLHRVAKRTAAGNDMHVSLTGGWMAAAVLAAIAAHPRRDRVDWSRVHFWWSDDRFVARGDAERNEKQAREALLDALPGAHTHAIAASDDGIDLDAAAARYAAELAQHPQVDGTPWPSFDICFLGVGPDGHIASLFPDRPEILVTDRAAVAVRDSPKPPPDRITLTRPVINGSKRVWLVLAGADKAAPLGLALAGASYATVPAAGAKGRKRTVFFVDDAAAAQVPPELIDGEY</sequence>
<dbReference type="UniPathway" id="UPA00115">
    <property type="reaction ID" value="UER00409"/>
</dbReference>